<evidence type="ECO:0000313" key="2">
    <source>
        <dbReference type="EMBL" id="KAK2592594.1"/>
    </source>
</evidence>
<reference evidence="2" key="1">
    <citation type="submission" date="2023-06" db="EMBL/GenBank/DDBJ databases">
        <title>Conoideocrella luteorostrata (Hypocreales: Clavicipitaceae), a potential biocontrol fungus for elongate hemlock scale in United States Christmas tree production areas.</title>
        <authorList>
            <person name="Barrett H."/>
            <person name="Lovett B."/>
            <person name="Macias A.M."/>
            <person name="Stajich J.E."/>
            <person name="Kasson M.T."/>
        </authorList>
    </citation>
    <scope>NUCLEOTIDE SEQUENCE</scope>
    <source>
        <strain evidence="2">ARSEF 14590</strain>
    </source>
</reference>
<dbReference type="Proteomes" id="UP001251528">
    <property type="component" value="Unassembled WGS sequence"/>
</dbReference>
<protein>
    <submittedName>
        <fullName evidence="2">Uncharacterized protein</fullName>
    </submittedName>
</protein>
<accession>A0AAJ0CJ54</accession>
<sequence>MEETKPIDSTSSKPTEQQVEEHLEEFSRFIWHDCDSKQRHAILPQVWERIFGWRYQLPSADRGTAFGTARLIYEERYDSDCSGFGDYNVPEIVSSASECYQNSSLKRGLPASDAGDDSPNKDDQESSSQRRVLGSGLASPSEALCDLSDELPDAFHVDIRADAYRVKGIFLSLWINGNFDIYERLQEFIDRRNLESKKSSPGIDTEYVFWDDGSLYTAKNTPGLQLSTLFLGRTPHDAEGFRATKRISSQLLFYRLVAVFGMPPSSETKETDDYKSVWQYTLCSIDDMQDENINPKNVSKIVFMDYKDGEDDGDTNSSGAQFEDKVLHKPLKRHRKAERDPYCISMDTDERAAKIKARTTDEGAGEAIDDDNTMYLTESSQAALSGSIDNWEAFVSSRNRLVVSVCFYPSRIKFEFTLTSENSRSKMH</sequence>
<dbReference type="EMBL" id="JASWJB010000257">
    <property type="protein sequence ID" value="KAK2592594.1"/>
    <property type="molecule type" value="Genomic_DNA"/>
</dbReference>
<evidence type="ECO:0000313" key="3">
    <source>
        <dbReference type="Proteomes" id="UP001251528"/>
    </source>
</evidence>
<proteinExistence type="predicted"/>
<keyword evidence="3" id="KW-1185">Reference proteome</keyword>
<name>A0AAJ0CJ54_9HYPO</name>
<comment type="caution">
    <text evidence="2">The sequence shown here is derived from an EMBL/GenBank/DDBJ whole genome shotgun (WGS) entry which is preliminary data.</text>
</comment>
<gene>
    <name evidence="2" type="ORF">QQS21_009701</name>
</gene>
<dbReference type="AlphaFoldDB" id="A0AAJ0CJ54"/>
<organism evidence="2 3">
    <name type="scientific">Conoideocrella luteorostrata</name>
    <dbReference type="NCBI Taxonomy" id="1105319"/>
    <lineage>
        <taxon>Eukaryota</taxon>
        <taxon>Fungi</taxon>
        <taxon>Dikarya</taxon>
        <taxon>Ascomycota</taxon>
        <taxon>Pezizomycotina</taxon>
        <taxon>Sordariomycetes</taxon>
        <taxon>Hypocreomycetidae</taxon>
        <taxon>Hypocreales</taxon>
        <taxon>Clavicipitaceae</taxon>
        <taxon>Conoideocrella</taxon>
    </lineage>
</organism>
<feature type="region of interest" description="Disordered" evidence="1">
    <location>
        <begin position="108"/>
        <end position="135"/>
    </location>
</feature>
<evidence type="ECO:0000256" key="1">
    <source>
        <dbReference type="SAM" id="MobiDB-lite"/>
    </source>
</evidence>